<dbReference type="PANTHER" id="PTHR31272">
    <property type="entry name" value="CYTOCHROME C-TYPE BIOGENESIS PROTEIN HI_1454-RELATED"/>
    <property type="match status" value="1"/>
</dbReference>
<feature type="transmembrane region" description="Helical" evidence="1">
    <location>
        <begin position="260"/>
        <end position="280"/>
    </location>
</feature>
<sequence>MDPSLLGFATAAGLVAALNPCGFAMLPGYLALVLVGEDRSTSPNERPRGTVVGRALAATALMALGFLLVFGVFGLVVAPVAASLQQYLPFATVVIGVVMVLLGLWLLSGRELASSLPRPTRGAPTGGLGSMTGYGVAYALASLSCTVGPFLAVTSASFGSGSLVGGIAAYLAYGVGMTVVVGVLAVAVALAGAGAATWFRRVLPYVNRLSGVLLVAVGLYVGYYGVYELRLFLGGGSADDPVVGFVVGMQEVVSGWIDGLGLWPVAAVLAVLVAVGVLVGRRRRMAVGSRRRD</sequence>
<feature type="transmembrane region" description="Helical" evidence="1">
    <location>
        <begin position="87"/>
        <end position="107"/>
    </location>
</feature>
<feature type="transmembrane region" description="Helical" evidence="1">
    <location>
        <begin position="205"/>
        <end position="226"/>
    </location>
</feature>
<reference evidence="2 3" key="1">
    <citation type="submission" date="2020-07" db="EMBL/GenBank/DDBJ databases">
        <title>Sequencing the genomes of 1000 actinobacteria strains.</title>
        <authorList>
            <person name="Klenk H.-P."/>
        </authorList>
    </citation>
    <scope>NUCLEOTIDE SEQUENCE [LARGE SCALE GENOMIC DNA]</scope>
    <source>
        <strain evidence="2 3">DSM 45772</strain>
    </source>
</reference>
<feature type="transmembrane region" description="Helical" evidence="1">
    <location>
        <begin position="6"/>
        <end position="35"/>
    </location>
</feature>
<keyword evidence="1" id="KW-0812">Transmembrane</keyword>
<keyword evidence="3" id="KW-1185">Reference proteome</keyword>
<feature type="transmembrane region" description="Helical" evidence="1">
    <location>
        <begin position="171"/>
        <end position="193"/>
    </location>
</feature>
<dbReference type="AlphaFoldDB" id="A0A7Y9J901"/>
<accession>A0A7Y9J901</accession>
<organism evidence="2 3">
    <name type="scientific">Actinomycetospora corticicola</name>
    <dbReference type="NCBI Taxonomy" id="663602"/>
    <lineage>
        <taxon>Bacteria</taxon>
        <taxon>Bacillati</taxon>
        <taxon>Actinomycetota</taxon>
        <taxon>Actinomycetes</taxon>
        <taxon>Pseudonocardiales</taxon>
        <taxon>Pseudonocardiaceae</taxon>
        <taxon>Actinomycetospora</taxon>
    </lineage>
</organism>
<name>A0A7Y9J901_9PSEU</name>
<dbReference type="Proteomes" id="UP000535890">
    <property type="component" value="Unassembled WGS sequence"/>
</dbReference>
<feature type="transmembrane region" description="Helical" evidence="1">
    <location>
        <begin position="128"/>
        <end position="151"/>
    </location>
</feature>
<dbReference type="EMBL" id="JACCBN010000001">
    <property type="protein sequence ID" value="NYD39803.1"/>
    <property type="molecule type" value="Genomic_DNA"/>
</dbReference>
<dbReference type="RefSeq" id="WP_179797071.1">
    <property type="nucleotide sequence ID" value="NZ_BAABHP010000002.1"/>
</dbReference>
<comment type="caution">
    <text evidence="2">The sequence shown here is derived from an EMBL/GenBank/DDBJ whole genome shotgun (WGS) entry which is preliminary data.</text>
</comment>
<gene>
    <name evidence="2" type="ORF">BJ983_005905</name>
</gene>
<evidence type="ECO:0000313" key="2">
    <source>
        <dbReference type="EMBL" id="NYD39803.1"/>
    </source>
</evidence>
<protein>
    <submittedName>
        <fullName evidence="2">Cytochrome c biogenesis protein CcdA</fullName>
    </submittedName>
</protein>
<feature type="transmembrane region" description="Helical" evidence="1">
    <location>
        <begin position="56"/>
        <end position="81"/>
    </location>
</feature>
<dbReference type="PANTHER" id="PTHR31272:SF4">
    <property type="entry name" value="CYTOCHROME C-TYPE BIOGENESIS PROTEIN HI_1454-RELATED"/>
    <property type="match status" value="1"/>
</dbReference>
<evidence type="ECO:0000313" key="3">
    <source>
        <dbReference type="Proteomes" id="UP000535890"/>
    </source>
</evidence>
<dbReference type="InterPro" id="IPR051790">
    <property type="entry name" value="Cytochrome_c-biogenesis_DsbD"/>
</dbReference>
<proteinExistence type="predicted"/>
<keyword evidence="1" id="KW-0472">Membrane</keyword>
<keyword evidence="1" id="KW-1133">Transmembrane helix</keyword>
<evidence type="ECO:0000256" key="1">
    <source>
        <dbReference type="SAM" id="Phobius"/>
    </source>
</evidence>